<protein>
    <recommendedName>
        <fullName evidence="2">DUF4211 domain-containing protein</fullName>
    </recommendedName>
</protein>
<sequence>MPRRVIQLDSDDSDNEPTIKPDPEDLPPLGGNLSPKKNRKVMVSSTRVDGGKKASKLEARRKMMERKKRRKSALADSESDENVDYDSASSSDGGLAPVFSSRMREKKKRKKLEERDFQETKIDSEMKRREKEGRKSHEKIEQNFDELESEEDNMDDFIASSDSEEEHYRGGNLNLEDDDEEGEDLFDVESSDSDDEVEVLEELSTSRNVHYLDNNSDSDGDDESDNDKRRKEKRKNKEVRRSSMKSSNSKTYADDDFLASDDDFIDDGSESDQSNSAPFSHAALDAKMMQDQAENEDLLDVFMSNRKMDKREAFEIWFKDLVYQCQGYLEGKKYKRVKTAKNAFKAIESVINTHRESSFASGAWKAEFYEDLTHRPLYQVTQCSIDGNDAVCQICGRSSHTIENQIVISGPPYDNAETIKFDCDWEKAFNYKSDPEWAYLKNPDANSDSDSDSDFDAEKEKDDKPLEESLYFVGNHCAMRARAYHQLAHFKFIVFDGIKQRMLGETDSLRKRAAKAKNGSTIDEYFGRASGDQAEGGKKGKMKSANGKTAQEIIKRDKKFRDDTYQRYQSLIDQAGNAALAGGGSTREKLDRLARRMDI</sequence>
<dbReference type="PANTHER" id="PTHR14689:SF0">
    <property type="entry name" value="COILED-COIL DOMAIN-CONTAINING PROTEIN 82"/>
    <property type="match status" value="1"/>
</dbReference>
<feature type="compositionally biased region" description="Basic and acidic residues" evidence="1">
    <location>
        <begin position="49"/>
        <end position="62"/>
    </location>
</feature>
<dbReference type="Proteomes" id="UP001165065">
    <property type="component" value="Unassembled WGS sequence"/>
</dbReference>
<feature type="compositionally biased region" description="Basic and acidic residues" evidence="1">
    <location>
        <begin position="111"/>
        <end position="142"/>
    </location>
</feature>
<evidence type="ECO:0000259" key="2">
    <source>
        <dbReference type="Pfam" id="PF13926"/>
    </source>
</evidence>
<dbReference type="GO" id="GO:0005634">
    <property type="term" value="C:nucleus"/>
    <property type="evidence" value="ECO:0007669"/>
    <property type="project" value="TreeGrafter"/>
</dbReference>
<feature type="compositionally biased region" description="Basic residues" evidence="1">
    <location>
        <begin position="63"/>
        <end position="72"/>
    </location>
</feature>
<name>A0A9W7FZP7_9STRA</name>
<comment type="caution">
    <text evidence="3">The sequence shown here is derived from an EMBL/GenBank/DDBJ whole genome shotgun (WGS) entry which is preliminary data.</text>
</comment>
<evidence type="ECO:0000313" key="3">
    <source>
        <dbReference type="EMBL" id="GMI29740.1"/>
    </source>
</evidence>
<dbReference type="Pfam" id="PF13926">
    <property type="entry name" value="DUF4211"/>
    <property type="match status" value="1"/>
</dbReference>
<keyword evidence="4" id="KW-1185">Reference proteome</keyword>
<evidence type="ECO:0000313" key="4">
    <source>
        <dbReference type="Proteomes" id="UP001165065"/>
    </source>
</evidence>
<accession>A0A9W7FZP7</accession>
<dbReference type="InterPro" id="IPR025451">
    <property type="entry name" value="DUF4211"/>
</dbReference>
<feature type="compositionally biased region" description="Acidic residues" evidence="1">
    <location>
        <begin position="143"/>
        <end position="155"/>
    </location>
</feature>
<feature type="compositionally biased region" description="Acidic residues" evidence="1">
    <location>
        <begin position="175"/>
        <end position="201"/>
    </location>
</feature>
<organism evidence="3 4">
    <name type="scientific">Triparma columacea</name>
    <dbReference type="NCBI Taxonomy" id="722753"/>
    <lineage>
        <taxon>Eukaryota</taxon>
        <taxon>Sar</taxon>
        <taxon>Stramenopiles</taxon>
        <taxon>Ochrophyta</taxon>
        <taxon>Bolidophyceae</taxon>
        <taxon>Parmales</taxon>
        <taxon>Triparmaceae</taxon>
        <taxon>Triparma</taxon>
    </lineage>
</organism>
<proteinExistence type="predicted"/>
<dbReference type="OrthoDB" id="21499at2759"/>
<feature type="region of interest" description="Disordered" evidence="1">
    <location>
        <begin position="442"/>
        <end position="462"/>
    </location>
</feature>
<feature type="compositionally biased region" description="Acidic residues" evidence="1">
    <location>
        <begin position="216"/>
        <end position="225"/>
    </location>
</feature>
<feature type="region of interest" description="Disordered" evidence="1">
    <location>
        <begin position="1"/>
        <end position="254"/>
    </location>
</feature>
<feature type="domain" description="DUF4211" evidence="2">
    <location>
        <begin position="291"/>
        <end position="415"/>
    </location>
</feature>
<dbReference type="PANTHER" id="PTHR14689">
    <property type="entry name" value="PHORBOL-ESTER_DAG-TYPE DOMAIN-CONTAINING PROTEIN"/>
    <property type="match status" value="1"/>
</dbReference>
<evidence type="ECO:0000256" key="1">
    <source>
        <dbReference type="SAM" id="MobiDB-lite"/>
    </source>
</evidence>
<reference evidence="4" key="1">
    <citation type="journal article" date="2023" name="Commun. Biol.">
        <title>Genome analysis of Parmales, the sister group of diatoms, reveals the evolutionary specialization of diatoms from phago-mixotrophs to photoautotrophs.</title>
        <authorList>
            <person name="Ban H."/>
            <person name="Sato S."/>
            <person name="Yoshikawa S."/>
            <person name="Yamada K."/>
            <person name="Nakamura Y."/>
            <person name="Ichinomiya M."/>
            <person name="Sato N."/>
            <person name="Blanc-Mathieu R."/>
            <person name="Endo H."/>
            <person name="Kuwata A."/>
            <person name="Ogata H."/>
        </authorList>
    </citation>
    <scope>NUCLEOTIDE SEQUENCE [LARGE SCALE GENOMIC DNA]</scope>
</reference>
<dbReference type="AlphaFoldDB" id="A0A9W7FZP7"/>
<gene>
    <name evidence="3" type="ORF">TrCOL_g8966</name>
</gene>
<dbReference type="EMBL" id="BRYA01000687">
    <property type="protein sequence ID" value="GMI29740.1"/>
    <property type="molecule type" value="Genomic_DNA"/>
</dbReference>